<evidence type="ECO:0000313" key="3">
    <source>
        <dbReference type="Proteomes" id="UP001224533"/>
    </source>
</evidence>
<gene>
    <name evidence="2" type="ORF">O2U02_10865</name>
</gene>
<keyword evidence="2" id="KW-0614">Plasmid</keyword>
<dbReference type="RefSeq" id="WP_283475447.1">
    <property type="nucleotide sequence ID" value="NZ_CP114511.1"/>
</dbReference>
<organism evidence="2 3">
    <name type="scientific">Ligilactobacillus salivarius</name>
    <dbReference type="NCBI Taxonomy" id="1624"/>
    <lineage>
        <taxon>Bacteria</taxon>
        <taxon>Bacillati</taxon>
        <taxon>Bacillota</taxon>
        <taxon>Bacilli</taxon>
        <taxon>Lactobacillales</taxon>
        <taxon>Lactobacillaceae</taxon>
        <taxon>Ligilactobacillus</taxon>
    </lineage>
</organism>
<proteinExistence type="predicted"/>
<keyword evidence="1" id="KW-0472">Membrane</keyword>
<evidence type="ECO:0000313" key="2">
    <source>
        <dbReference type="EMBL" id="WHS18903.1"/>
    </source>
</evidence>
<geneLocation type="plasmid" evidence="2 3">
    <name>unnamed2</name>
</geneLocation>
<reference evidence="2 3" key="1">
    <citation type="submission" date="2022-12" db="EMBL/GenBank/DDBJ databases">
        <title>Assessment of beneficial effects and identification of host adaptation-associated genes of Ligilactobacillus salivarius isolated from Meles meles.</title>
        <authorList>
            <person name="Wang Y."/>
        </authorList>
    </citation>
    <scope>NUCLEOTIDE SEQUENCE [LARGE SCALE GENOMIC DNA]</scope>
    <source>
        <strain evidence="2 3">S35</strain>
        <plasmid evidence="2 3">unnamed2</plasmid>
    </source>
</reference>
<evidence type="ECO:0000256" key="1">
    <source>
        <dbReference type="SAM" id="Phobius"/>
    </source>
</evidence>
<dbReference type="EMBL" id="CP114511">
    <property type="protein sequence ID" value="WHS18903.1"/>
    <property type="molecule type" value="Genomic_DNA"/>
</dbReference>
<dbReference type="Proteomes" id="UP001224533">
    <property type="component" value="Plasmid unnamed2"/>
</dbReference>
<name>A0ABD7YY85_9LACO</name>
<sequence>MMIKLKENLKEVLGGRVFFIASAAFCIFLVGIFCYMFCYWVGLNFIADNNPDQFYKSESVELKHYTKSDANSVTTYKLQTIDGKIMKIHDLNIVDQADFPNKSHKAGTTTLVLKKYTTLKENISEIDKFILKRSDIKPRIVITKYKYDE</sequence>
<accession>A0ABD7YY85</accession>
<protein>
    <submittedName>
        <fullName evidence="2">Uncharacterized protein</fullName>
    </submittedName>
</protein>
<keyword evidence="1" id="KW-1133">Transmembrane helix</keyword>
<feature type="transmembrane region" description="Helical" evidence="1">
    <location>
        <begin position="12"/>
        <end position="42"/>
    </location>
</feature>
<keyword evidence="1" id="KW-0812">Transmembrane</keyword>
<dbReference type="AlphaFoldDB" id="A0ABD7YY85"/>